<dbReference type="Pfam" id="PF03033">
    <property type="entry name" value="Glyco_transf_28"/>
    <property type="match status" value="1"/>
</dbReference>
<dbReference type="GO" id="GO:0005975">
    <property type="term" value="P:carbohydrate metabolic process"/>
    <property type="evidence" value="ECO:0007669"/>
    <property type="project" value="InterPro"/>
</dbReference>
<dbReference type="EMBL" id="GG698896">
    <property type="protein sequence ID" value="EEU48307.1"/>
    <property type="molecule type" value="Genomic_DNA"/>
</dbReference>
<sequence length="804" mass="87566">MASTNEPSETRTAAIDASTRDDGRIDIEIPTTLSRRLSKLPNFEELDTTPGLASPAYQQYENRDNSVIPLNIVIQVIGSRGDVQPFIALAHELQKHGHRIRLATHDVFETFVQSSNIEFYPVGGDPSQLMAYMVKNPGLIPSIDSLRAGDINTKRRMIAQMLDGFWDSCIMPDPKTGDPFVADAIIANPPSFAHVHCAEALGVPLHMMFTMPWTSTAAFPHPLANINDPSTGKEREVANYLSYSVVEFLTWQGLGDLVNHWREAKLGLEHVPMNEGPRLLKSLEVPFTYCWSPALIPKPREWGHNISISGFFFRQPPSYEPPEDLATFLKGGPKPIYVGFGSIVVDDPARLMIMVLKAIKTAGVRAIISQGWSKLEGEDDPNIFYVGDCPHEYLFQQVSAVVHHGGAGTAACGLFYGIPTVIVPFFGDQPFWGQMVANAGAGPQPIPYSSLTSRNLTDAIVHALTPEVAIAAQKMSESMKAESGVQAAVQHFHANLPIEPQRCDLFPELPASWSYKGKRHQVVLSKKAERILTGANKLERSKLKFHKPKPIFIESRRWDPFTAVGSASMEVAASMADATAGVFVKPYETIKEHQTRTKTSLESGSSQARSQSDSTSVSESGVARRAVGTSTKSLGKLAVTSAKGIFVDIPIAVTDGLRAVPNLYGEDVRARDHITGFRSGAMVAGKNFYHGIFEALTDIAVYTYHGKREENALGAAKGLGKGALSLVTKTTAATIGLVAYPAQGIHRSIRAAVVTSTPKAIEAAMRIEGDWLLKKKPVSEEETRCAVADFETLRNSKPTKVVSG</sequence>
<evidence type="ECO:0000256" key="1">
    <source>
        <dbReference type="ARBA" id="ARBA00022679"/>
    </source>
</evidence>
<dbReference type="RefSeq" id="XP_003054020.1">
    <property type="nucleotide sequence ID" value="XM_003053974.1"/>
</dbReference>
<gene>
    <name evidence="5" type="ORF">NECHADRAFT_75745</name>
</gene>
<dbReference type="GeneID" id="9676644"/>
<evidence type="ECO:0000259" key="3">
    <source>
        <dbReference type="Pfam" id="PF03033"/>
    </source>
</evidence>
<feature type="domain" description="Glycosyltransferase family 28 N-terminal" evidence="3">
    <location>
        <begin position="72"/>
        <end position="220"/>
    </location>
</feature>
<dbReference type="GO" id="GO:0016906">
    <property type="term" value="F:sterol 3-beta-glucosyltransferase activity"/>
    <property type="evidence" value="ECO:0007669"/>
    <property type="project" value="UniProtKB-ARBA"/>
</dbReference>
<dbReference type="Gene3D" id="3.40.50.2000">
    <property type="entry name" value="Glycogen Phosphorylase B"/>
    <property type="match status" value="2"/>
</dbReference>
<reference evidence="5 6" key="1">
    <citation type="journal article" date="2009" name="PLoS Genet.">
        <title>The genome of Nectria haematococca: contribution of supernumerary chromosomes to gene expansion.</title>
        <authorList>
            <person name="Coleman J.J."/>
            <person name="Rounsley S.D."/>
            <person name="Rodriguez-Carres M."/>
            <person name="Kuo A."/>
            <person name="Wasmann C.C."/>
            <person name="Grimwood J."/>
            <person name="Schmutz J."/>
            <person name="Taga M."/>
            <person name="White G.J."/>
            <person name="Zhou S."/>
            <person name="Schwartz D.C."/>
            <person name="Freitag M."/>
            <person name="Ma L.J."/>
            <person name="Danchin E.G."/>
            <person name="Henrissat B."/>
            <person name="Coutinho P.M."/>
            <person name="Nelson D.R."/>
            <person name="Straney D."/>
            <person name="Napoli C.A."/>
            <person name="Barker B.M."/>
            <person name="Gribskov M."/>
            <person name="Rep M."/>
            <person name="Kroken S."/>
            <person name="Molnar I."/>
            <person name="Rensing C."/>
            <person name="Kennell J.C."/>
            <person name="Zamora J."/>
            <person name="Farman M.L."/>
            <person name="Selker E.U."/>
            <person name="Salamov A."/>
            <person name="Shapiro H."/>
            <person name="Pangilinan J."/>
            <person name="Lindquist E."/>
            <person name="Lamers C."/>
            <person name="Grigoriev I.V."/>
            <person name="Geiser D.M."/>
            <person name="Covert S.F."/>
            <person name="Temporini E."/>
            <person name="Vanetten H.D."/>
        </authorList>
    </citation>
    <scope>NUCLEOTIDE SEQUENCE [LARGE SCALE GENOMIC DNA]</scope>
    <source>
        <strain evidence="6">ATCC MYA-4622 / CBS 123669 / FGSC 9596 / NRRL 45880 / 77-13-4</strain>
    </source>
</reference>
<evidence type="ECO:0000313" key="6">
    <source>
        <dbReference type="Proteomes" id="UP000005206"/>
    </source>
</evidence>
<dbReference type="AlphaFoldDB" id="C7YJN9"/>
<dbReference type="InterPro" id="IPR010610">
    <property type="entry name" value="EryCIII-like_C"/>
</dbReference>
<name>C7YJN9_FUSV7</name>
<dbReference type="VEuPathDB" id="FungiDB:NECHADRAFT_75745"/>
<feature type="domain" description="Erythromycin biosynthesis protein CIII-like C-terminal" evidence="4">
    <location>
        <begin position="381"/>
        <end position="486"/>
    </location>
</feature>
<dbReference type="PANTHER" id="PTHR48050">
    <property type="entry name" value="STEROL 3-BETA-GLUCOSYLTRANSFERASE"/>
    <property type="match status" value="1"/>
</dbReference>
<keyword evidence="1" id="KW-0808">Transferase</keyword>
<feature type="region of interest" description="Disordered" evidence="2">
    <location>
        <begin position="1"/>
        <end position="21"/>
    </location>
</feature>
<feature type="region of interest" description="Disordered" evidence="2">
    <location>
        <begin position="594"/>
        <end position="625"/>
    </location>
</feature>
<dbReference type="OMA" id="TYPAQGI"/>
<dbReference type="InterPro" id="IPR002213">
    <property type="entry name" value="UDP_glucos_trans"/>
</dbReference>
<dbReference type="InParanoid" id="C7YJN9"/>
<dbReference type="InterPro" id="IPR004276">
    <property type="entry name" value="GlycoTrans_28_N"/>
</dbReference>
<evidence type="ECO:0000313" key="5">
    <source>
        <dbReference type="EMBL" id="EEU48307.1"/>
    </source>
</evidence>
<dbReference type="eggNOG" id="KOG1192">
    <property type="taxonomic scope" value="Eukaryota"/>
</dbReference>
<dbReference type="HOGENOM" id="CLU_000537_1_2_1"/>
<protein>
    <submittedName>
        <fullName evidence="5">Uncharacterized protein</fullName>
    </submittedName>
</protein>
<organism evidence="5 6">
    <name type="scientific">Fusarium vanettenii (strain ATCC MYA-4622 / CBS 123669 / FGSC 9596 / NRRL 45880 / 77-13-4)</name>
    <name type="common">Fusarium solani subsp. pisi</name>
    <dbReference type="NCBI Taxonomy" id="660122"/>
    <lineage>
        <taxon>Eukaryota</taxon>
        <taxon>Fungi</taxon>
        <taxon>Dikarya</taxon>
        <taxon>Ascomycota</taxon>
        <taxon>Pezizomycotina</taxon>
        <taxon>Sordariomycetes</taxon>
        <taxon>Hypocreomycetidae</taxon>
        <taxon>Hypocreales</taxon>
        <taxon>Nectriaceae</taxon>
        <taxon>Fusarium</taxon>
        <taxon>Fusarium solani species complex</taxon>
        <taxon>Fusarium vanettenii</taxon>
    </lineage>
</organism>
<dbReference type="InterPro" id="IPR050426">
    <property type="entry name" value="Glycosyltransferase_28"/>
</dbReference>
<evidence type="ECO:0000256" key="2">
    <source>
        <dbReference type="SAM" id="MobiDB-lite"/>
    </source>
</evidence>
<dbReference type="OrthoDB" id="5835829at2759"/>
<dbReference type="SUPFAM" id="SSF53756">
    <property type="entry name" value="UDP-Glycosyltransferase/glycogen phosphorylase"/>
    <property type="match status" value="1"/>
</dbReference>
<dbReference type="Pfam" id="PF06722">
    <property type="entry name" value="EryCIII-like_C"/>
    <property type="match status" value="1"/>
</dbReference>
<dbReference type="FunFam" id="3.40.50.2000:FF:000100">
    <property type="entry name" value="Glycosyltransferase family 1 protein"/>
    <property type="match status" value="1"/>
</dbReference>
<dbReference type="PANTHER" id="PTHR48050:SF27">
    <property type="entry name" value="GLUCOSYLTRANSFERASE, PUTATIVE (AFU_ORTHOLOGUE AFUA_7G04880)-RELATED"/>
    <property type="match status" value="1"/>
</dbReference>
<dbReference type="KEGG" id="nhe:NECHADRAFT_75745"/>
<proteinExistence type="predicted"/>
<accession>C7YJN9</accession>
<keyword evidence="6" id="KW-1185">Reference proteome</keyword>
<dbReference type="FunFam" id="3.40.50.2000:FF:000009">
    <property type="entry name" value="Sterol 3-beta-glucosyltransferase UGT80A2"/>
    <property type="match status" value="1"/>
</dbReference>
<evidence type="ECO:0000259" key="4">
    <source>
        <dbReference type="Pfam" id="PF06722"/>
    </source>
</evidence>
<feature type="compositionally biased region" description="Polar residues" evidence="2">
    <location>
        <begin position="1"/>
        <end position="11"/>
    </location>
</feature>
<feature type="compositionally biased region" description="Low complexity" evidence="2">
    <location>
        <begin position="600"/>
        <end position="618"/>
    </location>
</feature>
<dbReference type="CDD" id="cd03784">
    <property type="entry name" value="GT1_Gtf-like"/>
    <property type="match status" value="1"/>
</dbReference>
<dbReference type="Proteomes" id="UP000005206">
    <property type="component" value="Chromosome 1"/>
</dbReference>